<dbReference type="KEGG" id="gps:C427_3907"/>
<gene>
    <name evidence="12" type="ORF">C427_3907</name>
</gene>
<dbReference type="GO" id="GO:0015344">
    <property type="term" value="F:siderophore uptake transmembrane transporter activity"/>
    <property type="evidence" value="ECO:0007669"/>
    <property type="project" value="TreeGrafter"/>
</dbReference>
<dbReference type="Gene3D" id="2.170.130.10">
    <property type="entry name" value="TonB-dependent receptor, plug domain"/>
    <property type="match status" value="1"/>
</dbReference>
<evidence type="ECO:0000259" key="11">
    <source>
        <dbReference type="Pfam" id="PF00593"/>
    </source>
</evidence>
<dbReference type="Pfam" id="PF00593">
    <property type="entry name" value="TonB_dep_Rec_b-barrel"/>
    <property type="match status" value="1"/>
</dbReference>
<evidence type="ECO:0000256" key="3">
    <source>
        <dbReference type="ARBA" id="ARBA00022448"/>
    </source>
</evidence>
<dbReference type="InterPro" id="IPR039426">
    <property type="entry name" value="TonB-dep_rcpt-like"/>
</dbReference>
<evidence type="ECO:0000256" key="5">
    <source>
        <dbReference type="ARBA" id="ARBA00022692"/>
    </source>
</evidence>
<keyword evidence="13" id="KW-1185">Reference proteome</keyword>
<evidence type="ECO:0000256" key="4">
    <source>
        <dbReference type="ARBA" id="ARBA00022452"/>
    </source>
</evidence>
<evidence type="ECO:0000256" key="7">
    <source>
        <dbReference type="ARBA" id="ARBA00023077"/>
    </source>
</evidence>
<dbReference type="PATRIC" id="fig|1129794.4.peg.3891"/>
<keyword evidence="9" id="KW-0675">Receptor</keyword>
<keyword evidence="5" id="KW-0812">Transmembrane</keyword>
<dbReference type="PANTHER" id="PTHR30069:SF29">
    <property type="entry name" value="HEMOGLOBIN AND HEMOGLOBIN-HAPTOGLOBIN-BINDING PROTEIN 1-RELATED"/>
    <property type="match status" value="1"/>
</dbReference>
<dbReference type="AlphaFoldDB" id="M4S5W3"/>
<evidence type="ECO:0000256" key="2">
    <source>
        <dbReference type="ARBA" id="ARBA00008143"/>
    </source>
</evidence>
<organism evidence="12 13">
    <name type="scientific">Paraglaciecola psychrophila 170</name>
    <dbReference type="NCBI Taxonomy" id="1129794"/>
    <lineage>
        <taxon>Bacteria</taxon>
        <taxon>Pseudomonadati</taxon>
        <taxon>Pseudomonadota</taxon>
        <taxon>Gammaproteobacteria</taxon>
        <taxon>Alteromonadales</taxon>
        <taxon>Alteromonadaceae</taxon>
        <taxon>Paraglaciecola</taxon>
    </lineage>
</organism>
<dbReference type="Proteomes" id="UP000011864">
    <property type="component" value="Chromosome"/>
</dbReference>
<protein>
    <recommendedName>
        <fullName evidence="11">TonB-dependent receptor-like beta-barrel domain-containing protein</fullName>
    </recommendedName>
</protein>
<accession>M4S5W3</accession>
<keyword evidence="7" id="KW-0798">TonB box</keyword>
<evidence type="ECO:0000313" key="13">
    <source>
        <dbReference type="Proteomes" id="UP000011864"/>
    </source>
</evidence>
<dbReference type="GO" id="GO:0009279">
    <property type="term" value="C:cell outer membrane"/>
    <property type="evidence" value="ECO:0007669"/>
    <property type="project" value="UniProtKB-SubCell"/>
</dbReference>
<evidence type="ECO:0000313" key="12">
    <source>
        <dbReference type="EMBL" id="AGH46012.1"/>
    </source>
</evidence>
<dbReference type="SUPFAM" id="SSF56935">
    <property type="entry name" value="Porins"/>
    <property type="match status" value="1"/>
</dbReference>
<dbReference type="InterPro" id="IPR037066">
    <property type="entry name" value="Plug_dom_sf"/>
</dbReference>
<evidence type="ECO:0000256" key="6">
    <source>
        <dbReference type="ARBA" id="ARBA00022729"/>
    </source>
</evidence>
<dbReference type="InterPro" id="IPR000531">
    <property type="entry name" value="Beta-barrel_TonB"/>
</dbReference>
<proteinExistence type="inferred from homology"/>
<evidence type="ECO:0000256" key="1">
    <source>
        <dbReference type="ARBA" id="ARBA00004571"/>
    </source>
</evidence>
<dbReference type="GO" id="GO:0044718">
    <property type="term" value="P:siderophore transmembrane transport"/>
    <property type="evidence" value="ECO:0007669"/>
    <property type="project" value="TreeGrafter"/>
</dbReference>
<dbReference type="HOGENOM" id="CLU_414948_0_0_6"/>
<keyword evidence="4" id="KW-1134">Transmembrane beta strand</keyword>
<dbReference type="EMBL" id="CP003837">
    <property type="protein sequence ID" value="AGH46012.1"/>
    <property type="molecule type" value="Genomic_DNA"/>
</dbReference>
<feature type="domain" description="TonB-dependent receptor-like beta-barrel" evidence="11">
    <location>
        <begin position="217"/>
        <end position="559"/>
    </location>
</feature>
<dbReference type="InterPro" id="IPR036942">
    <property type="entry name" value="Beta-barrel_TonB_sf"/>
</dbReference>
<evidence type="ECO:0000256" key="9">
    <source>
        <dbReference type="ARBA" id="ARBA00023170"/>
    </source>
</evidence>
<keyword evidence="10" id="KW-0998">Cell outer membrane</keyword>
<reference evidence="12 13" key="1">
    <citation type="journal article" date="2013" name="Genome Announc.">
        <title>Complete Genome Sequence of Glaciecola psychrophila Strain 170T.</title>
        <authorList>
            <person name="Yin J."/>
            <person name="Chen J."/>
            <person name="Liu G."/>
            <person name="Yu Y."/>
            <person name="Song L."/>
            <person name="Wang X."/>
            <person name="Qu X."/>
        </authorList>
    </citation>
    <scope>NUCLEOTIDE SEQUENCE [LARGE SCALE GENOMIC DNA]</scope>
    <source>
        <strain evidence="12 13">170</strain>
    </source>
</reference>
<keyword evidence="8" id="KW-0472">Membrane</keyword>
<dbReference type="Gene3D" id="2.40.170.20">
    <property type="entry name" value="TonB-dependent receptor, beta-barrel domain"/>
    <property type="match status" value="1"/>
</dbReference>
<sequence length="639" mass="71593">MQNNRTFFTDSSNYPYENIKMNRVIHTTLLALVCSIVTFSAVSSDANEASNDIENITVEGFTTANKEPVGTFVSLVSNLEYDPRVDLQSRNMAEAQADVTIRGGIFENTGFRVGSATLLDPQTGHYFSEIPIAPEMLSQAYILTGADNALYGVNSSVGTVSFDWKPIKTAGSVSIGAGNNHFNLHRIHSGISMPLDDAKDWSIGFEGEYSFSESDGTIDNGDHDFKRTSARVQLVGPSSQTDLFFGSQDKFFGWPNMYTPFNVNETEDLRTQLLMLNHKQNYATDSTFEISAYTRRHNDEYVFSRENPQIFQAFHETEVKSVAFSGRHGQTESFALNYSAQFIEDSIESTTLENNFTSRRYYKASVLPEYQMSLKNDEQLTFRLGAAFDDTNRDDSDVSLIGDITWNTFSSDDTSQTLYLSYAEASQVAGYTAIGGSNTSGLFRSNDSLEREKTKNLELGSAFDGLNWSFDSAIFYRKDNDLTDWTYNLNSTSARSANSVDIETLGLELLATKRLANAEIITSYTFLDKSEDYGAVDIDASFYALNYPGHRLTLGVIWNPTDIIEIRVDNEWRKQQKNILRNSDNDALFTHLTLKVSPASFQGLDIIFAADNLWDESFEEIPGTPGRGEQFTITVTYNW</sequence>
<dbReference type="eggNOG" id="COG4771">
    <property type="taxonomic scope" value="Bacteria"/>
</dbReference>
<dbReference type="STRING" id="1129794.C427_3907"/>
<keyword evidence="6" id="KW-0732">Signal</keyword>
<comment type="similarity">
    <text evidence="2">Belongs to the TonB-dependent receptor family. Hemoglobin/haptoglobin binding protein subfamily.</text>
</comment>
<evidence type="ECO:0000256" key="10">
    <source>
        <dbReference type="ARBA" id="ARBA00023237"/>
    </source>
</evidence>
<keyword evidence="3" id="KW-0813">Transport</keyword>
<name>M4S5W3_9ALTE</name>
<evidence type="ECO:0000256" key="8">
    <source>
        <dbReference type="ARBA" id="ARBA00023136"/>
    </source>
</evidence>
<dbReference type="PANTHER" id="PTHR30069">
    <property type="entry name" value="TONB-DEPENDENT OUTER MEMBRANE RECEPTOR"/>
    <property type="match status" value="1"/>
</dbReference>
<comment type="subcellular location">
    <subcellularLocation>
        <location evidence="1">Cell outer membrane</location>
        <topology evidence="1">Multi-pass membrane protein</topology>
    </subcellularLocation>
</comment>